<dbReference type="Proteomes" id="UP000256964">
    <property type="component" value="Unassembled WGS sequence"/>
</dbReference>
<sequence>MLGRIWQWRDRCRQGKNSGLLNFPLRLRGGPHAKSVCVWALTFMSDDSPSPPIEAEVTRAHIAGFSILLPPQYQPGKVQPPRTRGVRKSLAFRARTLHTSCDLGSFSSTRRRTIGSDYSNCAEVAVATSPAFLSRSQHTVHARGSLLSR</sequence>
<evidence type="ECO:0000313" key="1">
    <source>
        <dbReference type="EMBL" id="RDX46468.1"/>
    </source>
</evidence>
<name>A0A371D1P2_9APHY</name>
<gene>
    <name evidence="1" type="ORF">OH76DRAFT_841903</name>
</gene>
<dbReference type="EMBL" id="KZ857427">
    <property type="protein sequence ID" value="RDX46468.1"/>
    <property type="molecule type" value="Genomic_DNA"/>
</dbReference>
<dbReference type="AlphaFoldDB" id="A0A371D1P2"/>
<proteinExistence type="predicted"/>
<reference evidence="1 2" key="1">
    <citation type="journal article" date="2018" name="Biotechnol. Biofuels">
        <title>Integrative visual omics of the white-rot fungus Polyporus brumalis exposes the biotechnological potential of its oxidative enzymes for delignifying raw plant biomass.</title>
        <authorList>
            <person name="Miyauchi S."/>
            <person name="Rancon A."/>
            <person name="Drula E."/>
            <person name="Hage H."/>
            <person name="Chaduli D."/>
            <person name="Favel A."/>
            <person name="Grisel S."/>
            <person name="Henrissat B."/>
            <person name="Herpoel-Gimbert I."/>
            <person name="Ruiz-Duenas F.J."/>
            <person name="Chevret D."/>
            <person name="Hainaut M."/>
            <person name="Lin J."/>
            <person name="Wang M."/>
            <person name="Pangilinan J."/>
            <person name="Lipzen A."/>
            <person name="Lesage-Meessen L."/>
            <person name="Navarro D."/>
            <person name="Riley R."/>
            <person name="Grigoriev I.V."/>
            <person name="Zhou S."/>
            <person name="Raouche S."/>
            <person name="Rosso M.N."/>
        </authorList>
    </citation>
    <scope>NUCLEOTIDE SEQUENCE [LARGE SCALE GENOMIC DNA]</scope>
    <source>
        <strain evidence="1 2">BRFM 1820</strain>
    </source>
</reference>
<protein>
    <submittedName>
        <fullName evidence="1">Uncharacterized protein</fullName>
    </submittedName>
</protein>
<accession>A0A371D1P2</accession>
<evidence type="ECO:0000313" key="2">
    <source>
        <dbReference type="Proteomes" id="UP000256964"/>
    </source>
</evidence>
<keyword evidence="2" id="KW-1185">Reference proteome</keyword>
<organism evidence="1 2">
    <name type="scientific">Lentinus brumalis</name>
    <dbReference type="NCBI Taxonomy" id="2498619"/>
    <lineage>
        <taxon>Eukaryota</taxon>
        <taxon>Fungi</taxon>
        <taxon>Dikarya</taxon>
        <taxon>Basidiomycota</taxon>
        <taxon>Agaricomycotina</taxon>
        <taxon>Agaricomycetes</taxon>
        <taxon>Polyporales</taxon>
        <taxon>Polyporaceae</taxon>
        <taxon>Lentinus</taxon>
    </lineage>
</organism>